<gene>
    <name evidence="2" type="ORF">U9M48_029682</name>
</gene>
<protein>
    <submittedName>
        <fullName evidence="2">Uncharacterized protein</fullName>
    </submittedName>
</protein>
<dbReference type="Proteomes" id="UP001341281">
    <property type="component" value="Chromosome 06"/>
</dbReference>
<evidence type="ECO:0000256" key="1">
    <source>
        <dbReference type="SAM" id="MobiDB-lite"/>
    </source>
</evidence>
<organism evidence="2 3">
    <name type="scientific">Paspalum notatum var. saurae</name>
    <dbReference type="NCBI Taxonomy" id="547442"/>
    <lineage>
        <taxon>Eukaryota</taxon>
        <taxon>Viridiplantae</taxon>
        <taxon>Streptophyta</taxon>
        <taxon>Embryophyta</taxon>
        <taxon>Tracheophyta</taxon>
        <taxon>Spermatophyta</taxon>
        <taxon>Magnoliopsida</taxon>
        <taxon>Liliopsida</taxon>
        <taxon>Poales</taxon>
        <taxon>Poaceae</taxon>
        <taxon>PACMAD clade</taxon>
        <taxon>Panicoideae</taxon>
        <taxon>Andropogonodae</taxon>
        <taxon>Paspaleae</taxon>
        <taxon>Paspalinae</taxon>
        <taxon>Paspalum</taxon>
    </lineage>
</organism>
<evidence type="ECO:0000313" key="2">
    <source>
        <dbReference type="EMBL" id="WVZ82416.1"/>
    </source>
</evidence>
<keyword evidence="3" id="KW-1185">Reference proteome</keyword>
<reference evidence="2 3" key="1">
    <citation type="submission" date="2024-02" db="EMBL/GenBank/DDBJ databases">
        <title>High-quality chromosome-scale genome assembly of Pensacola bahiagrass (Paspalum notatum Flugge var. saurae).</title>
        <authorList>
            <person name="Vega J.M."/>
            <person name="Podio M."/>
            <person name="Orjuela J."/>
            <person name="Siena L.A."/>
            <person name="Pessino S.C."/>
            <person name="Combes M.C."/>
            <person name="Mariac C."/>
            <person name="Albertini E."/>
            <person name="Pupilli F."/>
            <person name="Ortiz J.P.A."/>
            <person name="Leblanc O."/>
        </authorList>
    </citation>
    <scope>NUCLEOTIDE SEQUENCE [LARGE SCALE GENOMIC DNA]</scope>
    <source>
        <strain evidence="2">R1</strain>
        <tissue evidence="2">Leaf</tissue>
    </source>
</reference>
<feature type="compositionally biased region" description="Basic residues" evidence="1">
    <location>
        <begin position="107"/>
        <end position="121"/>
    </location>
</feature>
<name>A0AAQ3X2F3_PASNO</name>
<proteinExistence type="predicted"/>
<accession>A0AAQ3X2F3</accession>
<feature type="region of interest" description="Disordered" evidence="1">
    <location>
        <begin position="96"/>
        <end position="121"/>
    </location>
</feature>
<dbReference type="EMBL" id="CP144750">
    <property type="protein sequence ID" value="WVZ82416.1"/>
    <property type="molecule type" value="Genomic_DNA"/>
</dbReference>
<evidence type="ECO:0000313" key="3">
    <source>
        <dbReference type="Proteomes" id="UP001341281"/>
    </source>
</evidence>
<feature type="compositionally biased region" description="Low complexity" evidence="1">
    <location>
        <begin position="96"/>
        <end position="106"/>
    </location>
</feature>
<sequence>MAGDRDEDELAALLEKLSLSSASNTDLAFQLQLAETIQACPESSDAALALALHDADLARTELDRRHAWAYHARSAASIRVTAHDALFARDLAATAGPTTATASSAPWRRRTRRGRSRRPAR</sequence>
<dbReference type="AlphaFoldDB" id="A0AAQ3X2F3"/>